<dbReference type="InterPro" id="IPR004150">
    <property type="entry name" value="NAD_DNA_ligase_OB"/>
</dbReference>
<dbReference type="InterPro" id="IPR001679">
    <property type="entry name" value="DNA_ligase"/>
</dbReference>
<comment type="catalytic activity">
    <reaction evidence="11 12 13">
        <text>NAD(+) + (deoxyribonucleotide)n-3'-hydroxyl + 5'-phospho-(deoxyribonucleotide)m = (deoxyribonucleotide)n+m + AMP + beta-nicotinamide D-nucleotide.</text>
        <dbReference type="EC" id="6.5.1.2"/>
    </reaction>
</comment>
<dbReference type="RefSeq" id="WP_267845674.1">
    <property type="nucleotide sequence ID" value="NZ_JAPMXC010000001.1"/>
</dbReference>
<evidence type="ECO:0000256" key="7">
    <source>
        <dbReference type="ARBA" id="ARBA00022842"/>
    </source>
</evidence>
<dbReference type="CDD" id="cd00114">
    <property type="entry name" value="LIGANc"/>
    <property type="match status" value="1"/>
</dbReference>
<evidence type="ECO:0000313" key="16">
    <source>
        <dbReference type="EMBL" id="MCY0386320.1"/>
    </source>
</evidence>
<dbReference type="EMBL" id="JAPMXC010000001">
    <property type="protein sequence ID" value="MCY0386320.1"/>
    <property type="molecule type" value="Genomic_DNA"/>
</dbReference>
<dbReference type="InterPro" id="IPR018239">
    <property type="entry name" value="DNA_ligase_AS"/>
</dbReference>
<dbReference type="NCBIfam" id="NF005932">
    <property type="entry name" value="PRK07956.1"/>
    <property type="match status" value="1"/>
</dbReference>
<keyword evidence="8 12" id="KW-0520">NAD</keyword>
<evidence type="ECO:0000256" key="11">
    <source>
        <dbReference type="ARBA" id="ARBA00034005"/>
    </source>
</evidence>
<evidence type="ECO:0000256" key="5">
    <source>
        <dbReference type="ARBA" id="ARBA00022763"/>
    </source>
</evidence>
<comment type="caution">
    <text evidence="12">Lacks conserved residue(s) required for the propagation of feature annotation.</text>
</comment>
<dbReference type="PANTHER" id="PTHR23389">
    <property type="entry name" value="CHROMOSOME TRANSMISSION FIDELITY FACTOR 18"/>
    <property type="match status" value="1"/>
</dbReference>
<evidence type="ECO:0000313" key="17">
    <source>
        <dbReference type="Proteomes" id="UP001082899"/>
    </source>
</evidence>
<keyword evidence="17" id="KW-1185">Reference proteome</keyword>
<dbReference type="InterPro" id="IPR001357">
    <property type="entry name" value="BRCT_dom"/>
</dbReference>
<feature type="binding site" evidence="12">
    <location>
        <position position="446"/>
    </location>
    <ligand>
        <name>Zn(2+)</name>
        <dbReference type="ChEBI" id="CHEBI:29105"/>
    </ligand>
</feature>
<evidence type="ECO:0000256" key="2">
    <source>
        <dbReference type="ARBA" id="ARBA00022598"/>
    </source>
</evidence>
<dbReference type="SUPFAM" id="SSF47781">
    <property type="entry name" value="RuvA domain 2-like"/>
    <property type="match status" value="1"/>
</dbReference>
<dbReference type="Gene3D" id="3.30.470.30">
    <property type="entry name" value="DNA ligase/mRNA capping enzyme"/>
    <property type="match status" value="1"/>
</dbReference>
<feature type="compositionally biased region" description="Basic and acidic residues" evidence="14">
    <location>
        <begin position="114"/>
        <end position="129"/>
    </location>
</feature>
<keyword evidence="2 12" id="KW-0436">Ligase</keyword>
<evidence type="ECO:0000256" key="9">
    <source>
        <dbReference type="ARBA" id="ARBA00023204"/>
    </source>
</evidence>
<name>A0ABT3ZII0_9BURK</name>
<evidence type="ECO:0000256" key="8">
    <source>
        <dbReference type="ARBA" id="ARBA00023027"/>
    </source>
</evidence>
<dbReference type="InterPro" id="IPR012340">
    <property type="entry name" value="NA-bd_OB-fold"/>
</dbReference>
<dbReference type="Pfam" id="PF12826">
    <property type="entry name" value="HHH_2"/>
    <property type="match status" value="1"/>
</dbReference>
<dbReference type="Gene3D" id="6.20.10.30">
    <property type="match status" value="1"/>
</dbReference>
<evidence type="ECO:0000256" key="6">
    <source>
        <dbReference type="ARBA" id="ARBA00022833"/>
    </source>
</evidence>
<dbReference type="SMART" id="SM00532">
    <property type="entry name" value="LIGANc"/>
    <property type="match status" value="1"/>
</dbReference>
<dbReference type="Pfam" id="PF01653">
    <property type="entry name" value="DNA_ligase_aden"/>
    <property type="match status" value="1"/>
</dbReference>
<comment type="caution">
    <text evidence="16">The sequence shown here is derived from an EMBL/GenBank/DDBJ whole genome shotgun (WGS) entry which is preliminary data.</text>
</comment>
<dbReference type="SUPFAM" id="SSF56091">
    <property type="entry name" value="DNA ligase/mRNA capping enzyme, catalytic domain"/>
    <property type="match status" value="1"/>
</dbReference>
<dbReference type="InterPro" id="IPR036420">
    <property type="entry name" value="BRCT_dom_sf"/>
</dbReference>
<dbReference type="HAMAP" id="MF_01588">
    <property type="entry name" value="DNA_ligase_A"/>
    <property type="match status" value="1"/>
</dbReference>
<dbReference type="PANTHER" id="PTHR23389:SF9">
    <property type="entry name" value="DNA LIGASE"/>
    <property type="match status" value="1"/>
</dbReference>
<comment type="similarity">
    <text evidence="12">Belongs to the NAD-dependent DNA ligase family. LigA subfamily.</text>
</comment>
<evidence type="ECO:0000256" key="4">
    <source>
        <dbReference type="ARBA" id="ARBA00022723"/>
    </source>
</evidence>
<dbReference type="Pfam" id="PF00533">
    <property type="entry name" value="BRCT"/>
    <property type="match status" value="1"/>
</dbReference>
<dbReference type="Proteomes" id="UP001082899">
    <property type="component" value="Unassembled WGS sequence"/>
</dbReference>
<dbReference type="PROSITE" id="PS01055">
    <property type="entry name" value="DNA_LIGASE_N1"/>
    <property type="match status" value="1"/>
</dbReference>
<feature type="binding site" evidence="12">
    <location>
        <position position="470"/>
    </location>
    <ligand>
        <name>Zn(2+)</name>
        <dbReference type="ChEBI" id="CHEBI:29105"/>
    </ligand>
</feature>
<dbReference type="Gene3D" id="2.40.50.140">
    <property type="entry name" value="Nucleic acid-binding proteins"/>
    <property type="match status" value="1"/>
</dbReference>
<dbReference type="Gene3D" id="1.10.287.610">
    <property type="entry name" value="Helix hairpin bin"/>
    <property type="match status" value="1"/>
</dbReference>
<dbReference type="InterPro" id="IPR013840">
    <property type="entry name" value="DNAligase_N"/>
</dbReference>
<evidence type="ECO:0000256" key="14">
    <source>
        <dbReference type="SAM" id="MobiDB-lite"/>
    </source>
</evidence>
<dbReference type="SUPFAM" id="SSF50249">
    <property type="entry name" value="Nucleic acid-binding proteins"/>
    <property type="match status" value="1"/>
</dbReference>
<gene>
    <name evidence="12 16" type="primary">ligA</name>
    <name evidence="16" type="ORF">OVY01_03470</name>
</gene>
<feature type="binding site" evidence="12">
    <location>
        <position position="211"/>
    </location>
    <ligand>
        <name>NAD(+)</name>
        <dbReference type="ChEBI" id="CHEBI:57540"/>
    </ligand>
</feature>
<proteinExistence type="inferred from homology"/>
<dbReference type="Pfam" id="PF14520">
    <property type="entry name" value="HHH_5"/>
    <property type="match status" value="1"/>
</dbReference>
<dbReference type="SMART" id="SM00278">
    <property type="entry name" value="HhH1"/>
    <property type="match status" value="4"/>
</dbReference>
<keyword evidence="6 12" id="KW-0862">Zinc</keyword>
<dbReference type="InterPro" id="IPR013839">
    <property type="entry name" value="DNAligase_adenylation"/>
</dbReference>
<feature type="binding site" evidence="12">
    <location>
        <position position="449"/>
    </location>
    <ligand>
        <name>Zn(2+)</name>
        <dbReference type="ChEBI" id="CHEBI:29105"/>
    </ligand>
</feature>
<keyword evidence="10 12" id="KW-0464">Manganese</keyword>
<comment type="function">
    <text evidence="1 12">DNA ligase that catalyzes the formation of phosphodiester linkages between 5'-phosphoryl and 3'-hydroxyl groups in double-stranded DNA using NAD as a coenzyme and as the energy source for the reaction. It is essential for DNA replication and repair of damaged DNA.</text>
</comment>
<evidence type="ECO:0000256" key="12">
    <source>
        <dbReference type="HAMAP-Rule" id="MF_01588"/>
    </source>
</evidence>
<feature type="binding site" evidence="12">
    <location>
        <position position="174"/>
    </location>
    <ligand>
        <name>NAD(+)</name>
        <dbReference type="ChEBI" id="CHEBI:57540"/>
    </ligand>
</feature>
<dbReference type="Pfam" id="PF03120">
    <property type="entry name" value="OB_DNA_ligase"/>
    <property type="match status" value="1"/>
</dbReference>
<keyword evidence="3 12" id="KW-0235">DNA replication</keyword>
<feature type="binding site" evidence="12">
    <location>
        <begin position="41"/>
        <end position="45"/>
    </location>
    <ligand>
        <name>NAD(+)</name>
        <dbReference type="ChEBI" id="CHEBI:57540"/>
    </ligand>
</feature>
<dbReference type="Gene3D" id="3.40.50.10190">
    <property type="entry name" value="BRCT domain"/>
    <property type="match status" value="1"/>
</dbReference>
<dbReference type="Gene3D" id="1.10.150.20">
    <property type="entry name" value="5' to 3' exonuclease, C-terminal subdomain"/>
    <property type="match status" value="2"/>
</dbReference>
<protein>
    <recommendedName>
        <fullName evidence="12 13">DNA ligase</fullName>
        <ecNumber evidence="12 13">6.5.1.2</ecNumber>
    </recommendedName>
    <alternativeName>
        <fullName evidence="12">Polydeoxyribonucleotide synthase [NAD(+)]</fullName>
    </alternativeName>
</protein>
<evidence type="ECO:0000256" key="1">
    <source>
        <dbReference type="ARBA" id="ARBA00004067"/>
    </source>
</evidence>
<reference evidence="16" key="1">
    <citation type="submission" date="2022-11" db="EMBL/GenBank/DDBJ databases">
        <title>Robbsia betulipollinis sp. nov., isolated from pollen of birch (Betula pendula).</title>
        <authorList>
            <person name="Shi H."/>
            <person name="Ambika Manirajan B."/>
            <person name="Ratering S."/>
            <person name="Geissler-Plaum R."/>
            <person name="Schnell S."/>
        </authorList>
    </citation>
    <scope>NUCLEOTIDE SEQUENCE</scope>
    <source>
        <strain evidence="16">Bb-Pol-6</strain>
    </source>
</reference>
<accession>A0ABT3ZII0</accession>
<dbReference type="CDD" id="cd17748">
    <property type="entry name" value="BRCT_DNA_ligase_like"/>
    <property type="match status" value="1"/>
</dbReference>
<evidence type="ECO:0000256" key="3">
    <source>
        <dbReference type="ARBA" id="ARBA00022705"/>
    </source>
</evidence>
<feature type="binding site" evidence="12">
    <location>
        <position position="352"/>
    </location>
    <ligand>
        <name>NAD(+)</name>
        <dbReference type="ChEBI" id="CHEBI:57540"/>
    </ligand>
</feature>
<dbReference type="InterPro" id="IPR010994">
    <property type="entry name" value="RuvA_2-like"/>
</dbReference>
<feature type="binding site" evidence="12">
    <location>
        <begin position="90"/>
        <end position="91"/>
    </location>
    <ligand>
        <name>NAD(+)</name>
        <dbReference type="ChEBI" id="CHEBI:57540"/>
    </ligand>
</feature>
<dbReference type="SMART" id="SM00292">
    <property type="entry name" value="BRCT"/>
    <property type="match status" value="1"/>
</dbReference>
<evidence type="ECO:0000256" key="13">
    <source>
        <dbReference type="RuleBase" id="RU000618"/>
    </source>
</evidence>
<feature type="active site" description="N6-AMP-lysine intermediate" evidence="12">
    <location>
        <position position="153"/>
    </location>
</feature>
<dbReference type="InterPro" id="IPR003583">
    <property type="entry name" value="Hlx-hairpin-Hlx_DNA-bd_motif"/>
</dbReference>
<feature type="domain" description="BRCT" evidence="15">
    <location>
        <begin position="630"/>
        <end position="706"/>
    </location>
</feature>
<dbReference type="SUPFAM" id="SSF52113">
    <property type="entry name" value="BRCT domain"/>
    <property type="match status" value="1"/>
</dbReference>
<dbReference type="InterPro" id="IPR004149">
    <property type="entry name" value="Znf_DNAligase_C4"/>
</dbReference>
<dbReference type="Pfam" id="PF03119">
    <property type="entry name" value="DNA_ligase_ZBD"/>
    <property type="match status" value="1"/>
</dbReference>
<dbReference type="NCBIfam" id="TIGR00575">
    <property type="entry name" value="dnlj"/>
    <property type="match status" value="1"/>
</dbReference>
<dbReference type="PROSITE" id="PS50172">
    <property type="entry name" value="BRCT"/>
    <property type="match status" value="1"/>
</dbReference>
<keyword evidence="7 12" id="KW-0460">Magnesium</keyword>
<evidence type="ECO:0000259" key="15">
    <source>
        <dbReference type="PROSITE" id="PS50172"/>
    </source>
</evidence>
<keyword evidence="4 12" id="KW-0479">Metal-binding</keyword>
<organism evidence="16 17">
    <name type="scientific">Robbsia betulipollinis</name>
    <dbReference type="NCBI Taxonomy" id="2981849"/>
    <lineage>
        <taxon>Bacteria</taxon>
        <taxon>Pseudomonadati</taxon>
        <taxon>Pseudomonadota</taxon>
        <taxon>Betaproteobacteria</taxon>
        <taxon>Burkholderiales</taxon>
        <taxon>Burkholderiaceae</taxon>
        <taxon>Robbsia</taxon>
    </lineage>
</organism>
<evidence type="ECO:0000256" key="10">
    <source>
        <dbReference type="ARBA" id="ARBA00023211"/>
    </source>
</evidence>
<feature type="region of interest" description="Disordered" evidence="14">
    <location>
        <begin position="114"/>
        <end position="144"/>
    </location>
</feature>
<feature type="binding site" evidence="12">
    <location>
        <position position="151"/>
    </location>
    <ligand>
        <name>NAD(+)</name>
        <dbReference type="ChEBI" id="CHEBI:57540"/>
    </ligand>
</feature>
<dbReference type="PIRSF" id="PIRSF001604">
    <property type="entry name" value="LigA"/>
    <property type="match status" value="1"/>
</dbReference>
<keyword evidence="5 12" id="KW-0227">DNA damage</keyword>
<keyword evidence="9 12" id="KW-0234">DNA repair</keyword>
<sequence length="711" mass="77056">MKPMIAEPSEEQPPERAIWLRAELERLNHAYYVRDDPAVPDAEYDRLFDALRRLEDAHPDLVTPDSPTQRVGGMAIAEFASVAHSVPMLSLNNGFLEEDVIAFDRRVSDALEKLRERRDASQPDARAESAETSETSEPAGDVRPPVDYACELKFDGLAMSLRYERGELVRGATRGDGATGEDVTDNIRTVRAIPLRLKGKNPPAVLEVRGEVLMFKRDFEKLNARQRDAGEREFANPRNAAAGSLRQLDSKITARRPLSFFAYGIGALEGAAMPATHAALLEWYETLGIPVCRERQVVQGAPGMLTFFHDVGARRAALPYDIDGVVYKVNRVAEQVALGFVSRAPRFALAHKFPAQEALTVLLGIDVQVGRTGAITPVARLAPVFVGGATVTNATLHNADEIARKDILIGDTVIVRRAGDVIPEVVGAIPDRRPADARAFVMPVQCPVCGSAIERLPDEAVSRCTGGLFCPAQRKQALWHFAQRRALDIDGLGDKIVDQLVEQQLVRTPADLFKLGFGTLAALERFADKSAQNLLDSLAHARATTLPRFIFALGIRQVGESTAKELARHFGNLDALMRADVTQLLAVRDVGPVVAESLARFFAEAHNVEVIEQLRAAGVHWQEGPGIETAPPGRLAGKTVVLTGTLPTLSRDDAKALLEAAGAKVAGSVSAKTHYVVAGADAGSKLVKAETLGVRILDEAAMQQLLNGEIE</sequence>
<dbReference type="EC" id="6.5.1.2" evidence="12 13"/>
<dbReference type="InterPro" id="IPR033136">
    <property type="entry name" value="DNA_ligase_CS"/>
</dbReference>
<dbReference type="PROSITE" id="PS01056">
    <property type="entry name" value="DNA_LIGASE_N2"/>
    <property type="match status" value="1"/>
</dbReference>
<feature type="binding site" evidence="12">
    <location>
        <position position="328"/>
    </location>
    <ligand>
        <name>NAD(+)</name>
        <dbReference type="ChEBI" id="CHEBI:57540"/>
    </ligand>
</feature>
<dbReference type="InterPro" id="IPR041663">
    <property type="entry name" value="DisA/LigA_HHH"/>
</dbReference>
<comment type="cofactor">
    <cofactor evidence="12">
        <name>Mg(2+)</name>
        <dbReference type="ChEBI" id="CHEBI:18420"/>
    </cofactor>
    <cofactor evidence="12">
        <name>Mn(2+)</name>
        <dbReference type="ChEBI" id="CHEBI:29035"/>
    </cofactor>
</comment>
<dbReference type="GO" id="GO:0003911">
    <property type="term" value="F:DNA ligase (NAD+) activity"/>
    <property type="evidence" value="ECO:0007669"/>
    <property type="project" value="UniProtKB-EC"/>
</dbReference>